<dbReference type="EMBL" id="JBANQN010000009">
    <property type="protein sequence ID" value="KAK6781221.1"/>
    <property type="molecule type" value="Genomic_DNA"/>
</dbReference>
<sequence>MIPMRGIPRLPQELIIEIFIWLPVISLMRCRCVSKFFDALMLDSDFTHVHHLRFMTREGGTKFLMGKTENLYVVDLNEDENTSRWNSDCHDQYFNGPCVNGSYCNWKYDKEPVRIFNSSTRKMLALPY</sequence>
<dbReference type="InterPro" id="IPR036047">
    <property type="entry name" value="F-box-like_dom_sf"/>
</dbReference>
<dbReference type="PANTHER" id="PTHR31111:SF27">
    <property type="entry name" value="F-BOX DOMAIN-CONTAINING PROTEIN"/>
    <property type="match status" value="1"/>
</dbReference>
<protein>
    <recommendedName>
        <fullName evidence="1">F-box domain-containing protein</fullName>
    </recommendedName>
</protein>
<feature type="domain" description="F-box" evidence="1">
    <location>
        <begin position="4"/>
        <end position="49"/>
    </location>
</feature>
<dbReference type="AlphaFoldDB" id="A0AAN8TCH5"/>
<name>A0AAN8TCH5_SOLBU</name>
<comment type="caution">
    <text evidence="2">The sequence shown here is derived from an EMBL/GenBank/DDBJ whole genome shotgun (WGS) entry which is preliminary data.</text>
</comment>
<proteinExistence type="predicted"/>
<organism evidence="2 3">
    <name type="scientific">Solanum bulbocastanum</name>
    <name type="common">Wild potato</name>
    <dbReference type="NCBI Taxonomy" id="147425"/>
    <lineage>
        <taxon>Eukaryota</taxon>
        <taxon>Viridiplantae</taxon>
        <taxon>Streptophyta</taxon>
        <taxon>Embryophyta</taxon>
        <taxon>Tracheophyta</taxon>
        <taxon>Spermatophyta</taxon>
        <taxon>Magnoliopsida</taxon>
        <taxon>eudicotyledons</taxon>
        <taxon>Gunneridae</taxon>
        <taxon>Pentapetalae</taxon>
        <taxon>asterids</taxon>
        <taxon>lamiids</taxon>
        <taxon>Solanales</taxon>
        <taxon>Solanaceae</taxon>
        <taxon>Solanoideae</taxon>
        <taxon>Solaneae</taxon>
        <taxon>Solanum</taxon>
    </lineage>
</organism>
<dbReference type="PROSITE" id="PS50181">
    <property type="entry name" value="FBOX"/>
    <property type="match status" value="1"/>
</dbReference>
<dbReference type="InterPro" id="IPR001810">
    <property type="entry name" value="F-box_dom"/>
</dbReference>
<evidence type="ECO:0000313" key="2">
    <source>
        <dbReference type="EMBL" id="KAK6781221.1"/>
    </source>
</evidence>
<reference evidence="2 3" key="1">
    <citation type="submission" date="2024-02" db="EMBL/GenBank/DDBJ databases">
        <title>de novo genome assembly of Solanum bulbocastanum strain 11H21.</title>
        <authorList>
            <person name="Hosaka A.J."/>
        </authorList>
    </citation>
    <scope>NUCLEOTIDE SEQUENCE [LARGE SCALE GENOMIC DNA]</scope>
    <source>
        <tissue evidence="2">Young leaves</tissue>
    </source>
</reference>
<dbReference type="Gene3D" id="1.20.1280.50">
    <property type="match status" value="1"/>
</dbReference>
<dbReference type="PANTHER" id="PTHR31111">
    <property type="entry name" value="BNAA05G37150D PROTEIN-RELATED"/>
    <property type="match status" value="1"/>
</dbReference>
<dbReference type="SMART" id="SM00256">
    <property type="entry name" value="FBOX"/>
    <property type="match status" value="1"/>
</dbReference>
<dbReference type="Pfam" id="PF00646">
    <property type="entry name" value="F-box"/>
    <property type="match status" value="1"/>
</dbReference>
<evidence type="ECO:0000259" key="1">
    <source>
        <dbReference type="PROSITE" id="PS50181"/>
    </source>
</evidence>
<dbReference type="SUPFAM" id="SSF81383">
    <property type="entry name" value="F-box domain"/>
    <property type="match status" value="1"/>
</dbReference>
<evidence type="ECO:0000313" key="3">
    <source>
        <dbReference type="Proteomes" id="UP001371456"/>
    </source>
</evidence>
<keyword evidence="3" id="KW-1185">Reference proteome</keyword>
<dbReference type="Proteomes" id="UP001371456">
    <property type="component" value="Unassembled WGS sequence"/>
</dbReference>
<gene>
    <name evidence="2" type="ORF">RDI58_023405</name>
</gene>
<accession>A0AAN8TCH5</accession>